<comment type="caution">
    <text evidence="1">The sequence shown here is derived from an EMBL/GenBank/DDBJ whole genome shotgun (WGS) entry which is preliminary data.</text>
</comment>
<proteinExistence type="predicted"/>
<keyword evidence="2" id="KW-1185">Reference proteome</keyword>
<name>A0A8K0V315_9ENTR</name>
<dbReference type="Proteomes" id="UP000659047">
    <property type="component" value="Unassembled WGS sequence"/>
</dbReference>
<dbReference type="RefSeq" id="WP_238712185.1">
    <property type="nucleotide sequence ID" value="NZ_JAEPBH010000003.1"/>
</dbReference>
<dbReference type="Pfam" id="PF06711">
    <property type="entry name" value="DUF1198"/>
    <property type="match status" value="1"/>
</dbReference>
<organism evidence="1 2">
    <name type="scientific">Tenebrionibacter intestinalis</name>
    <dbReference type="NCBI Taxonomy" id="2799638"/>
    <lineage>
        <taxon>Bacteria</taxon>
        <taxon>Pseudomonadati</taxon>
        <taxon>Pseudomonadota</taxon>
        <taxon>Gammaproteobacteria</taxon>
        <taxon>Enterobacterales</taxon>
        <taxon>Enterobacteriaceae</taxon>
        <taxon>Tenebrionibacter/Tenebrionicola group</taxon>
        <taxon>Tenebrionibacter</taxon>
    </lineage>
</organism>
<evidence type="ECO:0000313" key="1">
    <source>
        <dbReference type="EMBL" id="MBK4714179.1"/>
    </source>
</evidence>
<reference evidence="1" key="1">
    <citation type="submission" date="2021-01" db="EMBL/GenBank/DDBJ databases">
        <title>Intestinitalea alba gen. nov., sp. nov., a novel genus of the family Enterobacteriaceae, isolated from the gut of the plastic-eating mealworm Tenebrio molitor L.</title>
        <authorList>
            <person name="Yang Y."/>
        </authorList>
    </citation>
    <scope>NUCLEOTIDE SEQUENCE</scope>
    <source>
        <strain evidence="1">BIT-L3</strain>
    </source>
</reference>
<gene>
    <name evidence="1" type="ORF">JJB97_02275</name>
</gene>
<dbReference type="AlphaFoldDB" id="A0A8K0V315"/>
<dbReference type="EMBL" id="JAEPBH010000003">
    <property type="protein sequence ID" value="MBK4714179.1"/>
    <property type="molecule type" value="Genomic_DNA"/>
</dbReference>
<evidence type="ECO:0000313" key="2">
    <source>
        <dbReference type="Proteomes" id="UP000659047"/>
    </source>
</evidence>
<accession>A0A8K0V315</accession>
<sequence length="156" mass="17762">MIWLMLLTLAVVFVAGFRVLTSDSRRAVKRLSERLAIAPVMIESIMDQMGKAASAEFLTLLARPDETALQHGAQTLLIWQVFIIDGGDENLLGWHRVLQRARLASPLSDARIRLAFSLLREMEPEMEEMKAFQQRYNAFFRERSGQLRLVAANDTD</sequence>
<dbReference type="InterPro" id="IPR009587">
    <property type="entry name" value="DUF1198"/>
</dbReference>
<protein>
    <submittedName>
        <fullName evidence="1">DUF1198 family protein</fullName>
    </submittedName>
</protein>